<dbReference type="EMBL" id="KQ965754">
    <property type="protein sequence ID" value="KXS16332.1"/>
    <property type="molecule type" value="Genomic_DNA"/>
</dbReference>
<sequence>MSPVHFTPFSILLLFFIFLPTLATSHFHYSQVYRPSSSPLASTGALNDRDHVKQVFVVWSWHLDLGFTISNRDGFSRTDNAASVVDRYFTKYFADAIEASRKVYETSNGTEKYIYTTHAWLLSMYLDECPPNARFKCPTEEEKRIVVEAIRRGDLTYHAFPFNTQIEYGSADLARSALQLTRHIDDLIASYPNTASPNRNRRKTVVSQRDVPGMTQAAIPILTSEGVRAVSFGCNAASAPVGVPHNRPFMWRNDGTGDEVLAMYNDGGYGWEMDPVKHLFYLPTDAVNRTSGVVPERPCPYGAIFAWWAWDNAGPFPVEDIHTYYAQFRDTYPHAEFTGATLEDVADAFFSPECRPLLETIEGEMGDSWIYGVASDPYKTGAFRALMRAREECGRDPECEERPRYMGVERPWGNFSRWLLKGMEHTWGGSYIEYLGVPEYLTTWTPPLFRHHQFLHQSFREIAGTWQEQRYWALEYAVQALEVGGHALARRARAAVEEWWLSETHSLEPASKRGSGGTNFREQDSHYIRPRQAVSDTDDGRELLPESVRRKYPIHVEPGEIVRSHVLAKAEEPMWEISFGTSGAIRRLVFMTMDEDKINSVVLAAPQRRLFDLEYRVYDQAEFDDFGRDYSYLYVSGYDLSKQGLPSKKLAVFPHVHTRGIWWDGAASFVVIAEFPSDTTVDQTGTYGAPRGLVYEYVVIPSDYGVQLSLKWKNKLATRIPESISLIFDPPFVDNSATSDSLLVDVSQSRDMDRIPNSSSPPAAWIVEKLDQPIDTSRVLFNGSQNVHATFRGFGLPGAIWVEPEDAALVVIGGTSAFPRRIREAVRQDTGASVSLFNNLWGTNYLQWFPIEVPSNASGSGVWRFSVRWWGEHSPEWKGTRT</sequence>
<name>A0A139AHN3_GONPJ</name>
<protein>
    <recommendedName>
        <fullName evidence="5">Glycoside hydrolase family 38 protein</fullName>
    </recommendedName>
</protein>
<keyword evidence="4" id="KW-1185">Reference proteome</keyword>
<proteinExistence type="predicted"/>
<dbReference type="STRING" id="1344416.A0A139AHN3"/>
<reference evidence="3 4" key="1">
    <citation type="journal article" date="2015" name="Genome Biol. Evol.">
        <title>Phylogenomic analyses indicate that early fungi evolved digesting cell walls of algal ancestors of land plants.</title>
        <authorList>
            <person name="Chang Y."/>
            <person name="Wang S."/>
            <person name="Sekimoto S."/>
            <person name="Aerts A.L."/>
            <person name="Choi C."/>
            <person name="Clum A."/>
            <person name="LaButti K.M."/>
            <person name="Lindquist E.A."/>
            <person name="Yee Ngan C."/>
            <person name="Ohm R.A."/>
            <person name="Salamov A.A."/>
            <person name="Grigoriev I.V."/>
            <person name="Spatafora J.W."/>
            <person name="Berbee M.L."/>
        </authorList>
    </citation>
    <scope>NUCLEOTIDE SEQUENCE [LARGE SCALE GENOMIC DNA]</scope>
    <source>
        <strain evidence="3 4">JEL478</strain>
    </source>
</reference>
<evidence type="ECO:0000256" key="2">
    <source>
        <dbReference type="SAM" id="SignalP"/>
    </source>
</evidence>
<evidence type="ECO:0000313" key="4">
    <source>
        <dbReference type="Proteomes" id="UP000070544"/>
    </source>
</evidence>
<evidence type="ECO:0008006" key="5">
    <source>
        <dbReference type="Google" id="ProtNLM"/>
    </source>
</evidence>
<organism evidence="3 4">
    <name type="scientific">Gonapodya prolifera (strain JEL478)</name>
    <name type="common">Monoblepharis prolifera</name>
    <dbReference type="NCBI Taxonomy" id="1344416"/>
    <lineage>
        <taxon>Eukaryota</taxon>
        <taxon>Fungi</taxon>
        <taxon>Fungi incertae sedis</taxon>
        <taxon>Chytridiomycota</taxon>
        <taxon>Chytridiomycota incertae sedis</taxon>
        <taxon>Monoblepharidomycetes</taxon>
        <taxon>Monoblepharidales</taxon>
        <taxon>Gonapodyaceae</taxon>
        <taxon>Gonapodya</taxon>
    </lineage>
</organism>
<evidence type="ECO:0000256" key="1">
    <source>
        <dbReference type="SAM" id="MobiDB-lite"/>
    </source>
</evidence>
<accession>A0A139AHN3</accession>
<evidence type="ECO:0000313" key="3">
    <source>
        <dbReference type="EMBL" id="KXS16332.1"/>
    </source>
</evidence>
<dbReference type="OrthoDB" id="2151377at2759"/>
<feature type="region of interest" description="Disordered" evidence="1">
    <location>
        <begin position="508"/>
        <end position="540"/>
    </location>
</feature>
<feature type="chain" id="PRO_5007296220" description="Glycoside hydrolase family 38 protein" evidence="2">
    <location>
        <begin position="24"/>
        <end position="882"/>
    </location>
</feature>
<dbReference type="Pfam" id="PF16477">
    <property type="entry name" value="DUF5054"/>
    <property type="match status" value="1"/>
</dbReference>
<dbReference type="InterPro" id="IPR032482">
    <property type="entry name" value="DUF5054"/>
</dbReference>
<feature type="signal peptide" evidence="2">
    <location>
        <begin position="1"/>
        <end position="23"/>
    </location>
</feature>
<dbReference type="Proteomes" id="UP000070544">
    <property type="component" value="Unassembled WGS sequence"/>
</dbReference>
<keyword evidence="2" id="KW-0732">Signal</keyword>
<dbReference type="AlphaFoldDB" id="A0A139AHN3"/>
<gene>
    <name evidence="3" type="ORF">M427DRAFT_31468</name>
</gene>